<proteinExistence type="predicted"/>
<dbReference type="AlphaFoldDB" id="A0A0E9URF0"/>
<name>A0A0E9URF0_ANGAN</name>
<reference evidence="1" key="1">
    <citation type="submission" date="2014-11" db="EMBL/GenBank/DDBJ databases">
        <authorList>
            <person name="Amaro Gonzalez C."/>
        </authorList>
    </citation>
    <scope>NUCLEOTIDE SEQUENCE</scope>
</reference>
<sequence length="27" mass="3085">MSVFCSLHFFLAKPPSGRAKFDSVLLW</sequence>
<reference evidence="1" key="2">
    <citation type="journal article" date="2015" name="Fish Shellfish Immunol.">
        <title>Early steps in the European eel (Anguilla anguilla)-Vibrio vulnificus interaction in the gills: Role of the RtxA13 toxin.</title>
        <authorList>
            <person name="Callol A."/>
            <person name="Pajuelo D."/>
            <person name="Ebbesson L."/>
            <person name="Teles M."/>
            <person name="MacKenzie S."/>
            <person name="Amaro C."/>
        </authorList>
    </citation>
    <scope>NUCLEOTIDE SEQUENCE</scope>
</reference>
<evidence type="ECO:0000313" key="1">
    <source>
        <dbReference type="EMBL" id="JAH67548.1"/>
    </source>
</evidence>
<accession>A0A0E9URF0</accession>
<organism evidence="1">
    <name type="scientific">Anguilla anguilla</name>
    <name type="common">European freshwater eel</name>
    <name type="synonym">Muraena anguilla</name>
    <dbReference type="NCBI Taxonomy" id="7936"/>
    <lineage>
        <taxon>Eukaryota</taxon>
        <taxon>Metazoa</taxon>
        <taxon>Chordata</taxon>
        <taxon>Craniata</taxon>
        <taxon>Vertebrata</taxon>
        <taxon>Euteleostomi</taxon>
        <taxon>Actinopterygii</taxon>
        <taxon>Neopterygii</taxon>
        <taxon>Teleostei</taxon>
        <taxon>Anguilliformes</taxon>
        <taxon>Anguillidae</taxon>
        <taxon>Anguilla</taxon>
    </lineage>
</organism>
<protein>
    <submittedName>
        <fullName evidence="1">Uncharacterized protein</fullName>
    </submittedName>
</protein>
<dbReference type="EMBL" id="GBXM01041029">
    <property type="protein sequence ID" value="JAH67548.1"/>
    <property type="molecule type" value="Transcribed_RNA"/>
</dbReference>